<proteinExistence type="predicted"/>
<name>A0A2M4B4A0_9DIPT</name>
<dbReference type="EMBL" id="GGFK01014525">
    <property type="protein sequence ID" value="MBW47846.1"/>
    <property type="molecule type" value="Transcribed_RNA"/>
</dbReference>
<organism evidence="1">
    <name type="scientific">Anopheles triannulatus</name>
    <dbReference type="NCBI Taxonomy" id="58253"/>
    <lineage>
        <taxon>Eukaryota</taxon>
        <taxon>Metazoa</taxon>
        <taxon>Ecdysozoa</taxon>
        <taxon>Arthropoda</taxon>
        <taxon>Hexapoda</taxon>
        <taxon>Insecta</taxon>
        <taxon>Pterygota</taxon>
        <taxon>Neoptera</taxon>
        <taxon>Endopterygota</taxon>
        <taxon>Diptera</taxon>
        <taxon>Nematocera</taxon>
        <taxon>Culicoidea</taxon>
        <taxon>Culicidae</taxon>
        <taxon>Anophelinae</taxon>
        <taxon>Anopheles</taxon>
    </lineage>
</organism>
<sequence length="68" mass="7616">MTTVLLLLRLLYTPFQRNLLLLLAVAMAMSAMKSENAFLLGGLGTGVQTDGCRIKKLRGEEFGFRNRR</sequence>
<accession>A0A2M4B4A0</accession>
<evidence type="ECO:0000313" key="1">
    <source>
        <dbReference type="EMBL" id="MBW47846.1"/>
    </source>
</evidence>
<reference evidence="1" key="1">
    <citation type="submission" date="2018-01" db="EMBL/GenBank/DDBJ databases">
        <title>An insight into the sialome of Amazonian anophelines.</title>
        <authorList>
            <person name="Ribeiro J.M."/>
            <person name="Scarpassa V."/>
            <person name="Calvo E."/>
        </authorList>
    </citation>
    <scope>NUCLEOTIDE SEQUENCE</scope>
    <source>
        <tissue evidence="1">Salivary glands</tissue>
    </source>
</reference>
<dbReference type="AlphaFoldDB" id="A0A2M4B4A0"/>
<protein>
    <submittedName>
        <fullName evidence="1">Putative secreted protein</fullName>
    </submittedName>
</protein>